<dbReference type="InterPro" id="IPR007111">
    <property type="entry name" value="NACHT_NTPase"/>
</dbReference>
<name>A0A0G2I967_9EURO</name>
<feature type="repeat" description="WD" evidence="4">
    <location>
        <begin position="706"/>
        <end position="747"/>
    </location>
</feature>
<dbReference type="EMBL" id="LCZI01000340">
    <property type="protein sequence ID" value="KKZ67068.1"/>
    <property type="molecule type" value="Genomic_DNA"/>
</dbReference>
<dbReference type="InterPro" id="IPR020472">
    <property type="entry name" value="WD40_PAC1"/>
</dbReference>
<dbReference type="PRINTS" id="PR00320">
    <property type="entry name" value="GPROTEINBRPT"/>
</dbReference>
<dbReference type="SUPFAM" id="SSF52540">
    <property type="entry name" value="P-loop containing nucleoside triphosphate hydrolases"/>
    <property type="match status" value="1"/>
</dbReference>
<organism evidence="6 7">
    <name type="scientific">[Emmonsia] crescens</name>
    <dbReference type="NCBI Taxonomy" id="73230"/>
    <lineage>
        <taxon>Eukaryota</taxon>
        <taxon>Fungi</taxon>
        <taxon>Dikarya</taxon>
        <taxon>Ascomycota</taxon>
        <taxon>Pezizomycotina</taxon>
        <taxon>Eurotiomycetes</taxon>
        <taxon>Eurotiomycetidae</taxon>
        <taxon>Onygenales</taxon>
        <taxon>Ajellomycetaceae</taxon>
        <taxon>Emergomyces</taxon>
    </lineage>
</organism>
<dbReference type="Gene3D" id="2.130.10.10">
    <property type="entry name" value="YVTN repeat-like/Quinoprotein amine dehydrogenase"/>
    <property type="match status" value="4"/>
</dbReference>
<reference evidence="7" key="1">
    <citation type="journal article" date="2015" name="PLoS Genet.">
        <title>The dynamic genome and transcriptome of the human fungal pathogen Blastomyces and close relative Emmonsia.</title>
        <authorList>
            <person name="Munoz J.F."/>
            <person name="Gauthier G.M."/>
            <person name="Desjardins C.A."/>
            <person name="Gallo J.E."/>
            <person name="Holder J."/>
            <person name="Sullivan T.D."/>
            <person name="Marty A.J."/>
            <person name="Carmen J.C."/>
            <person name="Chen Z."/>
            <person name="Ding L."/>
            <person name="Gujja S."/>
            <person name="Magrini V."/>
            <person name="Misas E."/>
            <person name="Mitreva M."/>
            <person name="Priest M."/>
            <person name="Saif S."/>
            <person name="Whiston E.A."/>
            <person name="Young S."/>
            <person name="Zeng Q."/>
            <person name="Goldman W.E."/>
            <person name="Mardis E.R."/>
            <person name="Taylor J.W."/>
            <person name="McEwen J.G."/>
            <person name="Clay O.K."/>
            <person name="Klein B.S."/>
            <person name="Cuomo C.A."/>
        </authorList>
    </citation>
    <scope>NUCLEOTIDE SEQUENCE [LARGE SCALE GENOMIC DNA]</scope>
    <source>
        <strain evidence="7">UAMH 3008</strain>
    </source>
</reference>
<dbReference type="Pfam" id="PF24883">
    <property type="entry name" value="NPHP3_N"/>
    <property type="match status" value="1"/>
</dbReference>
<evidence type="ECO:0000313" key="6">
    <source>
        <dbReference type="EMBL" id="KKZ67068.1"/>
    </source>
</evidence>
<dbReference type="InterPro" id="IPR051983">
    <property type="entry name" value="WSB_SOCS-box_domain"/>
</dbReference>
<dbReference type="InterPro" id="IPR001680">
    <property type="entry name" value="WD40_rpt"/>
</dbReference>
<evidence type="ECO:0000256" key="4">
    <source>
        <dbReference type="PROSITE-ProRule" id="PRU00221"/>
    </source>
</evidence>
<dbReference type="CDD" id="cd00200">
    <property type="entry name" value="WD40"/>
    <property type="match status" value="1"/>
</dbReference>
<dbReference type="AlphaFoldDB" id="A0A0G2I967"/>
<dbReference type="InterPro" id="IPR027417">
    <property type="entry name" value="P-loop_NTPase"/>
</dbReference>
<dbReference type="InterPro" id="IPR019775">
    <property type="entry name" value="WD40_repeat_CS"/>
</dbReference>
<dbReference type="PROSITE" id="PS50294">
    <property type="entry name" value="WD_REPEATS_REGION"/>
    <property type="match status" value="4"/>
</dbReference>
<dbReference type="SMART" id="SM00320">
    <property type="entry name" value="WD40"/>
    <property type="match status" value="8"/>
</dbReference>
<sequence>MPTGDLLERFLQDICETDPENEKLRIEDDKGGLLKDCFTWILQEPQFLKWQSNQNERLLWIRGEPGKGKTMLMIGLIDVFTTQLNGSDSLSYFFLQNSAPHLNNGVSVLRGLIWKLLFAHPQLHRYIPDEYRSKNKDMGMDMFRRPDAFSTLKKMLSCMLRDPSLETVYIFVDALDECDHDLNKLVQWIASDTSEPLSKAKWLLSSRRIPIIQETFLSEDQQHAILELPETHISQAVRRFIQLNVKRLAKMKSYDDELRRNVEASLAKGAESTFLWVYLVCNSLETIPRRRTLSELKKFPSGLTPLYDRMLQQIERQDEDDRELCKQILRAVTICYRPLSLEELSSLAGLHDAAVDDSRDLADLCGSLLILRDQSIYLVHHTAKEYLVAALYVEDHSVILSRSLYAMSNILQKNIYNLRGAGTSIDRIKLTGPDPLAPVRYACFYWIDHLCQIDRNLDSQVGLCDGGDIDLFLRENILYWLEALSLMKGMSNAVAMIKKLQNALSVTLSTTQTPGLETFVYDAERFVLTNMSIVERAPLQLYSSALIFSPTVSIIRDKFWAHLPSWVDHVPAVENIWSAFLQVLEHPDCVTAIAFLNGRLVTSTLFDPVVRVWNPSTGALVWKFEFDTWWLLAAFSPENTIASVYYIGTLIRIRDISTGALKRVIYTHYKVSVLSFSLDGKILAAGCVNGSIEIWNPSSGSRKMVLHGHTEFIRAISFSPGSGFLASAADDWTVRVWDISSGSSVQVLKHQYCPSAVAFSPDSKYIASGTMGGCIRIWDSSTRELLSVCKGHSGIVTAVVFSPTNSEIIASGSYDKTVRLWDISTGSTGSLVDTFTGHGDIVRVVSFSPDGMLASGSSDRTVRLWDIERMPIPTVAQEWDFHIIDEMVFSPDGKLVASRSGTKKVRLWNTYGECVGRLDSLDSGTFQFSPDGKRIAVIPSQGRNSIQLFDIEEDTTTQLLERPSLVFSALAFSPDGKSLAYDASSCFLHVHYCTINLWNLSTGECTCVVERQPLRISVLAFSPNGDILASGSRDGSNRAVISLWNLQTGEAIKCVATTHPTRWMSFANDGQSLETDQGVIEVESVSSSGIQHGPLRPPNLSVCGDWVAWKGECRLWLPSDYRPVCWVAKGNKLALALHTGRVVCLGLRESDK</sequence>
<protein>
    <recommendedName>
        <fullName evidence="5">NACHT domain-containing protein</fullName>
    </recommendedName>
</protein>
<feature type="domain" description="NACHT" evidence="5">
    <location>
        <begin position="57"/>
        <end position="207"/>
    </location>
</feature>
<dbReference type="PANTHER" id="PTHR15622">
    <property type="entry name" value="WD40 REPEAT PROTEIN"/>
    <property type="match status" value="1"/>
</dbReference>
<gene>
    <name evidence="6" type="ORF">EMCG_07239</name>
</gene>
<dbReference type="PANTHER" id="PTHR15622:SF2">
    <property type="entry name" value="U4_U6 SMALL NUCLEAR RIBONUCLEOPROTEIN PRP4"/>
    <property type="match status" value="1"/>
</dbReference>
<evidence type="ECO:0000259" key="5">
    <source>
        <dbReference type="PROSITE" id="PS50837"/>
    </source>
</evidence>
<evidence type="ECO:0000256" key="1">
    <source>
        <dbReference type="ARBA" id="ARBA00022574"/>
    </source>
</evidence>
<keyword evidence="3" id="KW-0833">Ubl conjugation pathway</keyword>
<dbReference type="InterPro" id="IPR036322">
    <property type="entry name" value="WD40_repeat_dom_sf"/>
</dbReference>
<comment type="caution">
    <text evidence="6">The sequence shown here is derived from an EMBL/GenBank/DDBJ whole genome shotgun (WGS) entry which is preliminary data.</text>
</comment>
<dbReference type="PROSITE" id="PS50837">
    <property type="entry name" value="NACHT"/>
    <property type="match status" value="1"/>
</dbReference>
<dbReference type="InterPro" id="IPR015943">
    <property type="entry name" value="WD40/YVTN_repeat-like_dom_sf"/>
</dbReference>
<feature type="repeat" description="WD" evidence="4">
    <location>
        <begin position="671"/>
        <end position="705"/>
    </location>
</feature>
<dbReference type="Gene3D" id="3.40.50.300">
    <property type="entry name" value="P-loop containing nucleotide triphosphate hydrolases"/>
    <property type="match status" value="1"/>
</dbReference>
<dbReference type="GO" id="GO:0000209">
    <property type="term" value="P:protein polyubiquitination"/>
    <property type="evidence" value="ECO:0007669"/>
    <property type="project" value="TreeGrafter"/>
</dbReference>
<dbReference type="Pfam" id="PF00400">
    <property type="entry name" value="WD40"/>
    <property type="match status" value="6"/>
</dbReference>
<dbReference type="PROSITE" id="PS00678">
    <property type="entry name" value="WD_REPEATS_1"/>
    <property type="match status" value="3"/>
</dbReference>
<keyword evidence="1 4" id="KW-0853">WD repeat</keyword>
<dbReference type="OrthoDB" id="674604at2759"/>
<feature type="repeat" description="WD" evidence="4">
    <location>
        <begin position="789"/>
        <end position="831"/>
    </location>
</feature>
<dbReference type="VEuPathDB" id="FungiDB:EMCG_07239"/>
<evidence type="ECO:0000313" key="7">
    <source>
        <dbReference type="Proteomes" id="UP000034164"/>
    </source>
</evidence>
<evidence type="ECO:0000256" key="3">
    <source>
        <dbReference type="ARBA" id="ARBA00022786"/>
    </source>
</evidence>
<accession>A0A0G2I967</accession>
<dbReference type="InterPro" id="IPR056884">
    <property type="entry name" value="NPHP3-like_N"/>
</dbReference>
<feature type="repeat" description="WD" evidence="4">
    <location>
        <begin position="747"/>
        <end position="788"/>
    </location>
</feature>
<proteinExistence type="predicted"/>
<feature type="repeat" description="WD" evidence="4">
    <location>
        <begin position="835"/>
        <end position="868"/>
    </location>
</feature>
<evidence type="ECO:0000256" key="2">
    <source>
        <dbReference type="ARBA" id="ARBA00022737"/>
    </source>
</evidence>
<dbReference type="Proteomes" id="UP000034164">
    <property type="component" value="Unassembled WGS sequence"/>
</dbReference>
<keyword evidence="2" id="KW-0677">Repeat</keyword>
<dbReference type="SUPFAM" id="SSF50978">
    <property type="entry name" value="WD40 repeat-like"/>
    <property type="match status" value="2"/>
</dbReference>
<dbReference type="PROSITE" id="PS50082">
    <property type="entry name" value="WD_REPEATS_2"/>
    <property type="match status" value="5"/>
</dbReference>